<evidence type="ECO:0000256" key="11">
    <source>
        <dbReference type="ARBA" id="ARBA00022842"/>
    </source>
</evidence>
<dbReference type="PROSITE" id="PS00110">
    <property type="entry name" value="PYRUVATE_KINASE"/>
    <property type="match status" value="1"/>
</dbReference>
<keyword evidence="12" id="KW-0630">Potassium</keyword>
<dbReference type="Gene3D" id="3.20.20.60">
    <property type="entry name" value="Phosphoenolpyruvate-binding domains"/>
    <property type="match status" value="1"/>
</dbReference>
<dbReference type="Gene3D" id="3.40.1380.20">
    <property type="entry name" value="Pyruvate kinase, C-terminal domain"/>
    <property type="match status" value="2"/>
</dbReference>
<evidence type="ECO:0000256" key="2">
    <source>
        <dbReference type="ARBA" id="ARBA00001958"/>
    </source>
</evidence>
<dbReference type="PANTHER" id="PTHR11817">
    <property type="entry name" value="PYRUVATE KINASE"/>
    <property type="match status" value="1"/>
</dbReference>
<evidence type="ECO:0000256" key="8">
    <source>
        <dbReference type="ARBA" id="ARBA00022741"/>
    </source>
</evidence>
<keyword evidence="10" id="KW-0067">ATP-binding</keyword>
<evidence type="ECO:0000256" key="10">
    <source>
        <dbReference type="ARBA" id="ARBA00022840"/>
    </source>
</evidence>
<dbReference type="NCBIfam" id="NF004978">
    <property type="entry name" value="PRK06354.1"/>
    <property type="match status" value="1"/>
</dbReference>
<evidence type="ECO:0000256" key="3">
    <source>
        <dbReference type="ARBA" id="ARBA00004997"/>
    </source>
</evidence>
<dbReference type="InterPro" id="IPR015813">
    <property type="entry name" value="Pyrv/PenolPyrv_kinase-like_dom"/>
</dbReference>
<dbReference type="FunFam" id="3.20.20.60:FF:000025">
    <property type="entry name" value="Pyruvate kinase"/>
    <property type="match status" value="1"/>
</dbReference>
<feature type="region of interest" description="Disordered" evidence="16">
    <location>
        <begin position="60"/>
        <end position="98"/>
    </location>
</feature>
<dbReference type="SUPFAM" id="SSF51621">
    <property type="entry name" value="Phosphoenolpyruvate/pyruvate domain"/>
    <property type="match status" value="1"/>
</dbReference>
<evidence type="ECO:0000256" key="6">
    <source>
        <dbReference type="ARBA" id="ARBA00022679"/>
    </source>
</evidence>
<evidence type="ECO:0000259" key="18">
    <source>
        <dbReference type="Pfam" id="PF02887"/>
    </source>
</evidence>
<keyword evidence="11 15" id="KW-0460">Magnesium</keyword>
<dbReference type="GO" id="GO:0000287">
    <property type="term" value="F:magnesium ion binding"/>
    <property type="evidence" value="ECO:0007669"/>
    <property type="project" value="InterPro"/>
</dbReference>
<evidence type="ECO:0000256" key="14">
    <source>
        <dbReference type="ARBA" id="ARBA00023317"/>
    </source>
</evidence>
<dbReference type="SUPFAM" id="SSF52935">
    <property type="entry name" value="PK C-terminal domain-like"/>
    <property type="match status" value="1"/>
</dbReference>
<dbReference type="UniPathway" id="UPA00109">
    <property type="reaction ID" value="UER00188"/>
</dbReference>
<evidence type="ECO:0000256" key="7">
    <source>
        <dbReference type="ARBA" id="ARBA00022723"/>
    </source>
</evidence>
<feature type="domain" description="Pyruvate kinase barrel" evidence="17">
    <location>
        <begin position="142"/>
        <end position="470"/>
    </location>
</feature>
<evidence type="ECO:0000256" key="4">
    <source>
        <dbReference type="ARBA" id="ARBA00008663"/>
    </source>
</evidence>
<dbReference type="AlphaFoldDB" id="A0A0B7AHD9"/>
<comment type="catalytic activity">
    <reaction evidence="15">
        <text>pyruvate + ATP = phosphoenolpyruvate + ADP + H(+)</text>
        <dbReference type="Rhea" id="RHEA:18157"/>
        <dbReference type="ChEBI" id="CHEBI:15361"/>
        <dbReference type="ChEBI" id="CHEBI:15378"/>
        <dbReference type="ChEBI" id="CHEBI:30616"/>
        <dbReference type="ChEBI" id="CHEBI:58702"/>
        <dbReference type="ChEBI" id="CHEBI:456216"/>
        <dbReference type="EC" id="2.7.1.40"/>
    </reaction>
</comment>
<reference evidence="20" key="1">
    <citation type="submission" date="2014-12" db="EMBL/GenBank/DDBJ databases">
        <title>Insight into the proteome of Arion vulgaris.</title>
        <authorList>
            <person name="Aradska J."/>
            <person name="Bulat T."/>
            <person name="Smidak R."/>
            <person name="Sarate P."/>
            <person name="Gangsoo J."/>
            <person name="Sialana F."/>
            <person name="Bilban M."/>
            <person name="Lubec G."/>
        </authorList>
    </citation>
    <scope>NUCLEOTIDE SEQUENCE</scope>
    <source>
        <tissue evidence="20">Skin</tissue>
    </source>
</reference>
<dbReference type="Pfam" id="PF02887">
    <property type="entry name" value="PK_C"/>
    <property type="match status" value="1"/>
</dbReference>
<dbReference type="InterPro" id="IPR015793">
    <property type="entry name" value="Pyrv_Knase_brl"/>
</dbReference>
<dbReference type="InterPro" id="IPR015795">
    <property type="entry name" value="Pyrv_Knase_C"/>
</dbReference>
<keyword evidence="9 15" id="KW-0418">Kinase</keyword>
<comment type="cofactor">
    <cofactor evidence="2">
        <name>K(+)</name>
        <dbReference type="ChEBI" id="CHEBI:29103"/>
    </cofactor>
</comment>
<dbReference type="InterPro" id="IPR011037">
    <property type="entry name" value="Pyrv_Knase-like_insert_dom_sf"/>
</dbReference>
<keyword evidence="8" id="KW-0547">Nucleotide-binding</keyword>
<sequence length="672" mass="73726">LLFFESIETEAYLTTSESVCPPSIFLFIQNSIYCNRTHTRTMAQMLAKPGSTGQLPILPNQFPRLQTGNARSGTSKQTQGKQACKDRSGSDISSKNEPFNLKDLERKGDYYIQTQQLHAAHANSRLEHMCALNIDSEPSRVRMTGIICTIGPACKEVQMLQKMILEGMNIARLNFSHGSYDYHRETIENVRKAVDGFSEHRSIAIALDTKGPEIRTGLIDGSGTAEATLVTGELIKITVDDEYMNKCNKSILWVDYKNICTVVNVGCRIYIDDGLISIICKEKGPDFLICEIENGGKLGSKKGCNLPGTAVDLPAVSEKDKQDLQFGVDMGVDMVFASFIRDAAGVKEIRNVLGPKGANIKIIAKLENHQGISNFMEILEQADGVMVARGDMGIEIPPEKVFLAQKMMIGLCNRAGKPVICATQMLESMTTKPRATRSETSDVANAVLDGADCVMLSGETAKGSYPLETVRYMHQICREAESAVFHRLQFEDLRRETPLYTDSTHTAAIAAVEASFTCMAAAIIVLTTTGRSAYLVSAYRPRCPILAVTRNAQTARQAHLYRGIFPIHYIPSGMDEWTADVDRRIWKALSHGIEKGYIRNEDPVVILTGWKPGSGATNTMRIIAARDLSGQDVLPPIVGLSSVPSFNRDKQITENVSGTNISSGAAGDVKFF</sequence>
<dbReference type="FunFam" id="2.40.33.10:FF:000023">
    <property type="entry name" value="Pyruvate kinase PKM"/>
    <property type="match status" value="1"/>
</dbReference>
<dbReference type="PRINTS" id="PR01050">
    <property type="entry name" value="PYRUVTKNASE"/>
</dbReference>
<evidence type="ECO:0000256" key="12">
    <source>
        <dbReference type="ARBA" id="ARBA00022958"/>
    </source>
</evidence>
<keyword evidence="13 15" id="KW-0324">Glycolysis</keyword>
<dbReference type="NCBIfam" id="NF004491">
    <property type="entry name" value="PRK05826.1"/>
    <property type="match status" value="1"/>
</dbReference>
<organism evidence="20">
    <name type="scientific">Arion vulgaris</name>
    <dbReference type="NCBI Taxonomy" id="1028688"/>
    <lineage>
        <taxon>Eukaryota</taxon>
        <taxon>Metazoa</taxon>
        <taxon>Spiralia</taxon>
        <taxon>Lophotrochozoa</taxon>
        <taxon>Mollusca</taxon>
        <taxon>Gastropoda</taxon>
        <taxon>Heterobranchia</taxon>
        <taxon>Euthyneura</taxon>
        <taxon>Panpulmonata</taxon>
        <taxon>Eupulmonata</taxon>
        <taxon>Stylommatophora</taxon>
        <taxon>Helicina</taxon>
        <taxon>Arionoidea</taxon>
        <taxon>Arionidae</taxon>
        <taxon>Arion</taxon>
    </lineage>
</organism>
<dbReference type="CDD" id="cd00288">
    <property type="entry name" value="Pyruvate_Kinase"/>
    <property type="match status" value="1"/>
</dbReference>
<feature type="domain" description="Pyruvate kinase C-terminal" evidence="18">
    <location>
        <begin position="506"/>
        <end position="623"/>
    </location>
</feature>
<dbReference type="FunFam" id="3.40.1380.20:FF:000001">
    <property type="entry name" value="Pyruvate kinase"/>
    <property type="match status" value="1"/>
</dbReference>
<evidence type="ECO:0000256" key="16">
    <source>
        <dbReference type="SAM" id="MobiDB-lite"/>
    </source>
</evidence>
<evidence type="ECO:0000313" key="20">
    <source>
        <dbReference type="EMBL" id="CEK80238.1"/>
    </source>
</evidence>
<dbReference type="GO" id="GO:0004743">
    <property type="term" value="F:pyruvate kinase activity"/>
    <property type="evidence" value="ECO:0007669"/>
    <property type="project" value="UniProtKB-EC"/>
</dbReference>
<keyword evidence="14" id="KW-0670">Pyruvate</keyword>
<dbReference type="GO" id="GO:0016301">
    <property type="term" value="F:kinase activity"/>
    <property type="evidence" value="ECO:0007669"/>
    <property type="project" value="UniProtKB-KW"/>
</dbReference>
<dbReference type="InterPro" id="IPR040442">
    <property type="entry name" value="Pyrv_kinase-like_dom_sf"/>
</dbReference>
<comment type="similarity">
    <text evidence="4 15">Belongs to the pyruvate kinase family.</text>
</comment>
<proteinExistence type="inferred from homology"/>
<dbReference type="Gene3D" id="2.40.33.10">
    <property type="entry name" value="PK beta-barrel domain-like"/>
    <property type="match status" value="1"/>
</dbReference>
<evidence type="ECO:0000313" key="19">
    <source>
        <dbReference type="EMBL" id="CEK80236.1"/>
    </source>
</evidence>
<dbReference type="InterPro" id="IPR015806">
    <property type="entry name" value="Pyrv_Knase_insert_dom_sf"/>
</dbReference>
<evidence type="ECO:0000256" key="13">
    <source>
        <dbReference type="ARBA" id="ARBA00023152"/>
    </source>
</evidence>
<feature type="non-terminal residue" evidence="20">
    <location>
        <position position="1"/>
    </location>
</feature>
<name>A0A0B7AHD9_9EUPU</name>
<dbReference type="GO" id="GO:0005524">
    <property type="term" value="F:ATP binding"/>
    <property type="evidence" value="ECO:0007669"/>
    <property type="project" value="UniProtKB-KW"/>
</dbReference>
<accession>A0A0B7AHD9</accession>
<dbReference type="Pfam" id="PF00224">
    <property type="entry name" value="PK"/>
    <property type="match status" value="1"/>
</dbReference>
<dbReference type="InterPro" id="IPR018209">
    <property type="entry name" value="Pyrv_Knase_AS"/>
</dbReference>
<dbReference type="EC" id="2.7.1.40" evidence="5 15"/>
<dbReference type="InterPro" id="IPR036918">
    <property type="entry name" value="Pyrv_Knase_C_sf"/>
</dbReference>
<dbReference type="EMBL" id="HACG01033373">
    <property type="protein sequence ID" value="CEK80238.1"/>
    <property type="molecule type" value="Transcribed_RNA"/>
</dbReference>
<dbReference type="EMBL" id="HACG01033371">
    <property type="protein sequence ID" value="CEK80236.1"/>
    <property type="molecule type" value="Transcribed_RNA"/>
</dbReference>
<keyword evidence="6 15" id="KW-0808">Transferase</keyword>
<evidence type="ECO:0000256" key="1">
    <source>
        <dbReference type="ARBA" id="ARBA00001946"/>
    </source>
</evidence>
<gene>
    <name evidence="20" type="primary">ORF119812</name>
    <name evidence="19" type="synonym">ORF119787</name>
</gene>
<keyword evidence="7" id="KW-0479">Metal-binding</keyword>
<evidence type="ECO:0000256" key="5">
    <source>
        <dbReference type="ARBA" id="ARBA00012142"/>
    </source>
</evidence>
<protein>
    <recommendedName>
        <fullName evidence="5 15">Pyruvate kinase</fullName>
        <ecNumber evidence="5 15">2.7.1.40</ecNumber>
    </recommendedName>
</protein>
<evidence type="ECO:0000259" key="17">
    <source>
        <dbReference type="Pfam" id="PF00224"/>
    </source>
</evidence>
<dbReference type="GO" id="GO:0030955">
    <property type="term" value="F:potassium ion binding"/>
    <property type="evidence" value="ECO:0007669"/>
    <property type="project" value="InterPro"/>
</dbReference>
<dbReference type="InterPro" id="IPR001697">
    <property type="entry name" value="Pyr_Knase"/>
</dbReference>
<dbReference type="SUPFAM" id="SSF50800">
    <property type="entry name" value="PK beta-barrel domain-like"/>
    <property type="match status" value="1"/>
</dbReference>
<evidence type="ECO:0000256" key="9">
    <source>
        <dbReference type="ARBA" id="ARBA00022777"/>
    </source>
</evidence>
<feature type="compositionally biased region" description="Polar residues" evidence="16">
    <location>
        <begin position="63"/>
        <end position="81"/>
    </location>
</feature>
<evidence type="ECO:0000256" key="15">
    <source>
        <dbReference type="RuleBase" id="RU000504"/>
    </source>
</evidence>
<comment type="pathway">
    <text evidence="3 15">Carbohydrate degradation; glycolysis; pyruvate from D-glyceraldehyde 3-phosphate: step 5/5.</text>
</comment>
<comment type="cofactor">
    <cofactor evidence="1">
        <name>Mg(2+)</name>
        <dbReference type="ChEBI" id="CHEBI:18420"/>
    </cofactor>
</comment>
<dbReference type="NCBIfam" id="TIGR01064">
    <property type="entry name" value="pyruv_kin"/>
    <property type="match status" value="1"/>
</dbReference>